<accession>A0ABR3UGI9</accession>
<evidence type="ECO:0000313" key="1">
    <source>
        <dbReference type="EMBL" id="KAL1795601.1"/>
    </source>
</evidence>
<dbReference type="GeneID" id="96086147"/>
<dbReference type="RefSeq" id="XP_069306185.1">
    <property type="nucleotide sequence ID" value="XM_069451969.1"/>
</dbReference>
<evidence type="ECO:0000313" key="2">
    <source>
        <dbReference type="Proteomes" id="UP001578633"/>
    </source>
</evidence>
<protein>
    <submittedName>
        <fullName evidence="1">Uncharacterized protein</fullName>
    </submittedName>
</protein>
<keyword evidence="2" id="KW-1185">Reference proteome</keyword>
<name>A0ABR3UGI9_9PLEO</name>
<dbReference type="Proteomes" id="UP001578633">
    <property type="component" value="Chromosome 5"/>
</dbReference>
<dbReference type="EMBL" id="JBHGVX010000005">
    <property type="protein sequence ID" value="KAL1795601.1"/>
    <property type="molecule type" value="Genomic_DNA"/>
</dbReference>
<comment type="caution">
    <text evidence="1">The sequence shown here is derived from an EMBL/GenBank/DDBJ whole genome shotgun (WGS) entry which is preliminary data.</text>
</comment>
<organism evidence="1 2">
    <name type="scientific">Alternaria dauci</name>
    <dbReference type="NCBI Taxonomy" id="48095"/>
    <lineage>
        <taxon>Eukaryota</taxon>
        <taxon>Fungi</taxon>
        <taxon>Dikarya</taxon>
        <taxon>Ascomycota</taxon>
        <taxon>Pezizomycotina</taxon>
        <taxon>Dothideomycetes</taxon>
        <taxon>Pleosporomycetidae</taxon>
        <taxon>Pleosporales</taxon>
        <taxon>Pleosporineae</taxon>
        <taxon>Pleosporaceae</taxon>
        <taxon>Alternaria</taxon>
        <taxon>Alternaria sect. Porri</taxon>
    </lineage>
</organism>
<proteinExistence type="predicted"/>
<reference evidence="1 2" key="1">
    <citation type="submission" date="2024-09" db="EMBL/GenBank/DDBJ databases">
        <title>T2T genomes of carrot and Alternaria dauci and their utility for understanding host-pathogen interaction during carrot leaf blight disease.</title>
        <authorList>
            <person name="Liu W."/>
            <person name="Xu S."/>
            <person name="Ou C."/>
            <person name="Liu X."/>
            <person name="Zhuang F."/>
            <person name="Deng X.W."/>
        </authorList>
    </citation>
    <scope>NUCLEOTIDE SEQUENCE [LARGE SCALE GENOMIC DNA]</scope>
    <source>
        <strain evidence="1 2">A2016</strain>
    </source>
</reference>
<gene>
    <name evidence="1" type="ORF">ACET3X_005825</name>
</gene>
<sequence length="251" mass="28009">MSTTSTAAKPVQHVMPTSFEASANMLVEPEPASEEPNMPTVPLSSHGLTLQVDFAWSKFRNIVASRGTGGQLTPLYIQHFRPAKPQLRFERAADHKDIGKSTIHSFSISGDCIVHGREIVLKPLKRWKTEYNYLSHALGGTAVSWIANSTLKVWDFVCIKSVTQEPIAKFTVNWWALKQVGNFYFDKREEEVPEGLRDEIVITGLTLLYVMTTRMNNPVHILGAVFAKPGKVEGDEAQATAPQDARDMNDR</sequence>